<gene>
    <name evidence="1" type="ORF">LSH36_325g04093</name>
</gene>
<comment type="caution">
    <text evidence="1">The sequence shown here is derived from an EMBL/GenBank/DDBJ whole genome shotgun (WGS) entry which is preliminary data.</text>
</comment>
<feature type="non-terminal residue" evidence="1">
    <location>
        <position position="90"/>
    </location>
</feature>
<protein>
    <recommendedName>
        <fullName evidence="3">FLYWCH-type domain-containing protein</fullName>
    </recommendedName>
</protein>
<organism evidence="1 2">
    <name type="scientific">Paralvinella palmiformis</name>
    <dbReference type="NCBI Taxonomy" id="53620"/>
    <lineage>
        <taxon>Eukaryota</taxon>
        <taxon>Metazoa</taxon>
        <taxon>Spiralia</taxon>
        <taxon>Lophotrochozoa</taxon>
        <taxon>Annelida</taxon>
        <taxon>Polychaeta</taxon>
        <taxon>Sedentaria</taxon>
        <taxon>Canalipalpata</taxon>
        <taxon>Terebellida</taxon>
        <taxon>Terebelliformia</taxon>
        <taxon>Alvinellidae</taxon>
        <taxon>Paralvinella</taxon>
    </lineage>
</organism>
<evidence type="ECO:0008006" key="3">
    <source>
        <dbReference type="Google" id="ProtNLM"/>
    </source>
</evidence>
<dbReference type="EMBL" id="JAODUP010000325">
    <property type="protein sequence ID" value="KAK2152573.1"/>
    <property type="molecule type" value="Genomic_DNA"/>
</dbReference>
<dbReference type="AlphaFoldDB" id="A0AAD9N222"/>
<keyword evidence="2" id="KW-1185">Reference proteome</keyword>
<accession>A0AAD9N222</accession>
<dbReference type="Proteomes" id="UP001208570">
    <property type="component" value="Unassembled WGS sequence"/>
</dbReference>
<evidence type="ECO:0000313" key="1">
    <source>
        <dbReference type="EMBL" id="KAK2152573.1"/>
    </source>
</evidence>
<dbReference type="PANTHER" id="PTHR20956">
    <property type="entry name" value="HEH2P"/>
    <property type="match status" value="1"/>
</dbReference>
<reference evidence="1" key="1">
    <citation type="journal article" date="2023" name="Mol. Biol. Evol.">
        <title>Third-Generation Sequencing Reveals the Adaptive Role of the Epigenome in Three Deep-Sea Polychaetes.</title>
        <authorList>
            <person name="Perez M."/>
            <person name="Aroh O."/>
            <person name="Sun Y."/>
            <person name="Lan Y."/>
            <person name="Juniper S.K."/>
            <person name="Young C.R."/>
            <person name="Angers B."/>
            <person name="Qian P.Y."/>
        </authorList>
    </citation>
    <scope>NUCLEOTIDE SEQUENCE</scope>
    <source>
        <strain evidence="1">P08H-3</strain>
    </source>
</reference>
<sequence length="90" mass="10074">SLVDSLGHAYILKVDKRHPGTTWRCAVRSKTLTCKATVLVREASHTSAMHSQTRQTVLEVRRDVKSIAVKRVFTSATDLVYEAYVTSNLL</sequence>
<dbReference type="PANTHER" id="PTHR20956:SF12">
    <property type="entry name" value="FLYWCH-TYPE DOMAIN-CONTAINING PROTEIN"/>
    <property type="match status" value="1"/>
</dbReference>
<name>A0AAD9N222_9ANNE</name>
<proteinExistence type="predicted"/>
<evidence type="ECO:0000313" key="2">
    <source>
        <dbReference type="Proteomes" id="UP001208570"/>
    </source>
</evidence>